<reference evidence="2" key="2">
    <citation type="submission" date="2023-01" db="EMBL/GenBank/DDBJ databases">
        <authorList>
            <person name="Sun Q."/>
            <person name="Evtushenko L."/>
        </authorList>
    </citation>
    <scope>NUCLEOTIDE SEQUENCE</scope>
    <source>
        <strain evidence="2">VKM Ac-2007</strain>
    </source>
</reference>
<dbReference type="EMBL" id="BSEV01000002">
    <property type="protein sequence ID" value="GLK08465.1"/>
    <property type="molecule type" value="Genomic_DNA"/>
</dbReference>
<name>A0A9W6HZZ6_9ACTN</name>
<proteinExistence type="predicted"/>
<protein>
    <recommendedName>
        <fullName evidence="4">Tat pathway signal sequence domain protein</fullName>
    </recommendedName>
</protein>
<keyword evidence="3" id="KW-1185">Reference proteome</keyword>
<evidence type="ECO:0000313" key="3">
    <source>
        <dbReference type="Proteomes" id="UP001143474"/>
    </source>
</evidence>
<dbReference type="RefSeq" id="WP_271216944.1">
    <property type="nucleotide sequence ID" value="NZ_BAAAVD010000064.1"/>
</dbReference>
<evidence type="ECO:0000313" key="2">
    <source>
        <dbReference type="EMBL" id="GLK08465.1"/>
    </source>
</evidence>
<feature type="chain" id="PRO_5040827721" description="Tat pathway signal sequence domain protein" evidence="1">
    <location>
        <begin position="25"/>
        <end position="202"/>
    </location>
</feature>
<keyword evidence="1" id="KW-0732">Signal</keyword>
<dbReference type="Proteomes" id="UP001143474">
    <property type="component" value="Unassembled WGS sequence"/>
</dbReference>
<gene>
    <name evidence="2" type="ORF">GCM10017600_18700</name>
</gene>
<evidence type="ECO:0008006" key="4">
    <source>
        <dbReference type="Google" id="ProtNLM"/>
    </source>
</evidence>
<reference evidence="2" key="1">
    <citation type="journal article" date="2014" name="Int. J. Syst. Evol. Microbiol.">
        <title>Complete genome sequence of Corynebacterium casei LMG S-19264T (=DSM 44701T), isolated from a smear-ripened cheese.</title>
        <authorList>
            <consortium name="US DOE Joint Genome Institute (JGI-PGF)"/>
            <person name="Walter F."/>
            <person name="Albersmeier A."/>
            <person name="Kalinowski J."/>
            <person name="Ruckert C."/>
        </authorList>
    </citation>
    <scope>NUCLEOTIDE SEQUENCE</scope>
    <source>
        <strain evidence="2">VKM Ac-2007</strain>
    </source>
</reference>
<comment type="caution">
    <text evidence="2">The sequence shown here is derived from an EMBL/GenBank/DDBJ whole genome shotgun (WGS) entry which is preliminary data.</text>
</comment>
<sequence>MRTRTILSTLAGAALVVAALPASAQANTTHDTTRDTAGNASAARGSVSYSVTISGGVSGRGFRRSGTVVLRSTVTRVTTNGVNPVDVCLKSGFPAGSPDVGAIWYGSNSACVRSTASLDMAYVRVNGNTVTVSPDSRISATFTNNFTANSSIASCIYHPTEGGATYTFHDNGTVSGRISMRGFGGYPCGNSTYTATLSGRRN</sequence>
<evidence type="ECO:0000256" key="1">
    <source>
        <dbReference type="SAM" id="SignalP"/>
    </source>
</evidence>
<dbReference type="AlphaFoldDB" id="A0A9W6HZZ6"/>
<feature type="signal peptide" evidence="1">
    <location>
        <begin position="1"/>
        <end position="24"/>
    </location>
</feature>
<accession>A0A9W6HZZ6</accession>
<organism evidence="2 3">
    <name type="scientific">Streptosporangium carneum</name>
    <dbReference type="NCBI Taxonomy" id="47481"/>
    <lineage>
        <taxon>Bacteria</taxon>
        <taxon>Bacillati</taxon>
        <taxon>Actinomycetota</taxon>
        <taxon>Actinomycetes</taxon>
        <taxon>Streptosporangiales</taxon>
        <taxon>Streptosporangiaceae</taxon>
        <taxon>Streptosporangium</taxon>
    </lineage>
</organism>